<protein>
    <submittedName>
        <fullName evidence="1">Uncharacterized protein</fullName>
    </submittedName>
</protein>
<dbReference type="Proteomes" id="UP000092600">
    <property type="component" value="Unassembled WGS sequence"/>
</dbReference>
<proteinExistence type="predicted"/>
<name>A0A199VAG5_ANACO</name>
<evidence type="ECO:0000313" key="1">
    <source>
        <dbReference type="EMBL" id="OAY73780.1"/>
    </source>
</evidence>
<gene>
    <name evidence="1" type="ORF">ACMD2_22465</name>
</gene>
<comment type="caution">
    <text evidence="1">The sequence shown here is derived from an EMBL/GenBank/DDBJ whole genome shotgun (WGS) entry which is preliminary data.</text>
</comment>
<organism evidence="1 2">
    <name type="scientific">Ananas comosus</name>
    <name type="common">Pineapple</name>
    <name type="synonym">Ananas ananas</name>
    <dbReference type="NCBI Taxonomy" id="4615"/>
    <lineage>
        <taxon>Eukaryota</taxon>
        <taxon>Viridiplantae</taxon>
        <taxon>Streptophyta</taxon>
        <taxon>Embryophyta</taxon>
        <taxon>Tracheophyta</taxon>
        <taxon>Spermatophyta</taxon>
        <taxon>Magnoliopsida</taxon>
        <taxon>Liliopsida</taxon>
        <taxon>Poales</taxon>
        <taxon>Bromeliaceae</taxon>
        <taxon>Bromelioideae</taxon>
        <taxon>Ananas</taxon>
    </lineage>
</organism>
<reference evidence="1 2" key="1">
    <citation type="journal article" date="2016" name="DNA Res.">
        <title>The draft genome of MD-2 pineapple using hybrid error correction of long reads.</title>
        <authorList>
            <person name="Redwan R.M."/>
            <person name="Saidin A."/>
            <person name="Kumar S.V."/>
        </authorList>
    </citation>
    <scope>NUCLEOTIDE SEQUENCE [LARGE SCALE GENOMIC DNA]</scope>
    <source>
        <strain evidence="2">cv. MD2</strain>
        <tissue evidence="1">Leaf</tissue>
    </source>
</reference>
<accession>A0A199VAG5</accession>
<sequence length="53" mass="5900">MPVTRILMSAEKQQLITFFISEAVCEIMLHCSSYPSSIPMAFRGPRPPTSPCV</sequence>
<evidence type="ECO:0000313" key="2">
    <source>
        <dbReference type="Proteomes" id="UP000092600"/>
    </source>
</evidence>
<dbReference type="EMBL" id="LSRQ01002591">
    <property type="protein sequence ID" value="OAY73780.1"/>
    <property type="molecule type" value="Genomic_DNA"/>
</dbReference>
<feature type="non-terminal residue" evidence="1">
    <location>
        <position position="53"/>
    </location>
</feature>
<dbReference type="AlphaFoldDB" id="A0A199VAG5"/>